<protein>
    <submittedName>
        <fullName evidence="2">Uncharacterized protein</fullName>
    </submittedName>
</protein>
<proteinExistence type="predicted"/>
<keyword evidence="3" id="KW-1185">Reference proteome</keyword>
<dbReference type="Proteomes" id="UP000319732">
    <property type="component" value="Unassembled WGS sequence"/>
</dbReference>
<dbReference type="AlphaFoldDB" id="A0A545SR30"/>
<evidence type="ECO:0000256" key="1">
    <source>
        <dbReference type="SAM" id="Phobius"/>
    </source>
</evidence>
<evidence type="ECO:0000313" key="2">
    <source>
        <dbReference type="EMBL" id="TQV67346.1"/>
    </source>
</evidence>
<organism evidence="2 3">
    <name type="scientific">Exilibacterium tricleocarpae</name>
    <dbReference type="NCBI Taxonomy" id="2591008"/>
    <lineage>
        <taxon>Bacteria</taxon>
        <taxon>Pseudomonadati</taxon>
        <taxon>Pseudomonadota</taxon>
        <taxon>Gammaproteobacteria</taxon>
        <taxon>Cellvibrionales</taxon>
        <taxon>Cellvibrionaceae</taxon>
        <taxon>Exilibacterium</taxon>
    </lineage>
</organism>
<dbReference type="RefSeq" id="WP_142929842.1">
    <property type="nucleotide sequence ID" value="NZ_ML660111.1"/>
</dbReference>
<keyword evidence="1" id="KW-0812">Transmembrane</keyword>
<keyword evidence="1" id="KW-1133">Transmembrane helix</keyword>
<sequence length="125" mass="14560">MAIKKTLIAITIISLLLCLGYVYIRFSDKTVGAGFSEQSPNGKYVAQVFEKRIISKFSNSRHWSELRIKDNEGNLIWRATIENDDRYFQWRGGGEIVWQEDSNRAIFIYKQGENTILRYMSKAIE</sequence>
<evidence type="ECO:0000313" key="3">
    <source>
        <dbReference type="Proteomes" id="UP000319732"/>
    </source>
</evidence>
<gene>
    <name evidence="2" type="ORF">FKG94_25840</name>
</gene>
<comment type="caution">
    <text evidence="2">The sequence shown here is derived from an EMBL/GenBank/DDBJ whole genome shotgun (WGS) entry which is preliminary data.</text>
</comment>
<keyword evidence="1" id="KW-0472">Membrane</keyword>
<dbReference type="OrthoDB" id="335750at2"/>
<accession>A0A545SR30</accession>
<reference evidence="2 3" key="1">
    <citation type="submission" date="2019-06" db="EMBL/GenBank/DDBJ databases">
        <title>Whole genome sequence for Cellvibrionaceae sp. R142.</title>
        <authorList>
            <person name="Wang G."/>
        </authorList>
    </citation>
    <scope>NUCLEOTIDE SEQUENCE [LARGE SCALE GENOMIC DNA]</scope>
    <source>
        <strain evidence="2 3">R142</strain>
    </source>
</reference>
<feature type="transmembrane region" description="Helical" evidence="1">
    <location>
        <begin position="6"/>
        <end position="24"/>
    </location>
</feature>
<name>A0A545SR30_9GAMM</name>
<dbReference type="EMBL" id="VHSG01000035">
    <property type="protein sequence ID" value="TQV67346.1"/>
    <property type="molecule type" value="Genomic_DNA"/>
</dbReference>